<evidence type="ECO:0000313" key="1">
    <source>
        <dbReference type="EMBL" id="CAI3973408.1"/>
    </source>
</evidence>
<reference evidence="1" key="1">
    <citation type="submission" date="2022-10" db="EMBL/GenBank/DDBJ databases">
        <authorList>
            <person name="Chen Y."/>
            <person name="Dougan E. K."/>
            <person name="Chan C."/>
            <person name="Rhodes N."/>
            <person name="Thang M."/>
        </authorList>
    </citation>
    <scope>NUCLEOTIDE SEQUENCE</scope>
</reference>
<protein>
    <submittedName>
        <fullName evidence="1">Uncharacterized protein</fullName>
    </submittedName>
</protein>
<sequence length="658" mass="75238">MKVLRRLVQPRMDGTYLVPNEIVEKFKDIAGGGRAEVLQLFRKHNGDKDAFIKSCRRKVERISEDDLYTEGEFMSEQDMIDDNYKETRIAAIKALCDQQKGWVRRDKYEKQVKLYWVELKIGGRKLKRKREVLEDDEDLSEDEMNKAKSAFDGDLLPSDWQLPEDTTDPTIVIEADGGVDTKKALKSLSFPLMDDDGLPSSYIQRILGAIAKWRVKMHNIISCLEVLEEAPETVEAHQDELGNHFKEARKERLVRLRVGQGGCAEALLLQYHWLNTRMPCGKRRLMQQSLLQSILEAMSKDLRIACCDGIAVGNTRYHVAVLGMAGDMEYHAKTGVLNRSYQNVGHRNFIPCCHECMAGSITYPFEDVSSDPGWKNSLYQTVPWVQPPPFKHIPFDDWNAGDSARFFKRDPFHIFRLGIARNFIGSVIVLFCLEGVFDLDGAGKSIDLRLSRAWSSFSLWCDKHNVSPAGLRSFSKEKLHMPKMGTFPWCGGKGSDSILLLKWLKFLSGLHGPANPSSPLFPLVLRACCNGLSFQAIHRHGIWLKSSCRDRIMRCGKGFVQDYARLAKWAYDNRLQLFAMVPKIHAMDHFAVHLALLCFEEYACNPAMFDCSMSEDFIGHLSRQSRRISHTNVVENTILAYKVKARFVLKRFKKRKNK</sequence>
<dbReference type="OrthoDB" id="422310at2759"/>
<dbReference type="EMBL" id="CAMXCT020000072">
    <property type="protein sequence ID" value="CAL1126783.1"/>
    <property type="molecule type" value="Genomic_DNA"/>
</dbReference>
<comment type="caution">
    <text evidence="1">The sequence shown here is derived from an EMBL/GenBank/DDBJ whole genome shotgun (WGS) entry which is preliminary data.</text>
</comment>
<organism evidence="1">
    <name type="scientific">Cladocopium goreaui</name>
    <dbReference type="NCBI Taxonomy" id="2562237"/>
    <lineage>
        <taxon>Eukaryota</taxon>
        <taxon>Sar</taxon>
        <taxon>Alveolata</taxon>
        <taxon>Dinophyceae</taxon>
        <taxon>Suessiales</taxon>
        <taxon>Symbiodiniaceae</taxon>
        <taxon>Cladocopium</taxon>
    </lineage>
</organism>
<dbReference type="EMBL" id="CAMXCT010001468">
    <property type="protein sequence ID" value="CAI3990363.1"/>
    <property type="molecule type" value="Genomic_DNA"/>
</dbReference>
<dbReference type="Proteomes" id="UP001152797">
    <property type="component" value="Unassembled WGS sequence"/>
</dbReference>
<dbReference type="EMBL" id="CAMXCT030001468">
    <property type="protein sequence ID" value="CAL4777675.1"/>
    <property type="molecule type" value="Genomic_DNA"/>
</dbReference>
<dbReference type="AlphaFoldDB" id="A0A9P1BH62"/>
<evidence type="ECO:0000313" key="2">
    <source>
        <dbReference type="EMBL" id="CAI3990363.1"/>
    </source>
</evidence>
<name>A0A9P1BH62_9DINO</name>
<keyword evidence="4" id="KW-1185">Reference proteome</keyword>
<reference evidence="3 4" key="2">
    <citation type="submission" date="2024-05" db="EMBL/GenBank/DDBJ databases">
        <authorList>
            <person name="Chen Y."/>
            <person name="Shah S."/>
            <person name="Dougan E. K."/>
            <person name="Thang M."/>
            <person name="Chan C."/>
        </authorList>
    </citation>
    <scope>NUCLEOTIDE SEQUENCE [LARGE SCALE GENOMIC DNA]</scope>
</reference>
<accession>A0A9P1BH62</accession>
<evidence type="ECO:0000313" key="4">
    <source>
        <dbReference type="Proteomes" id="UP001152797"/>
    </source>
</evidence>
<gene>
    <name evidence="2" type="ORF">C1SCF055_LOCUS17359</name>
    <name evidence="1" type="ORF">C1SCF055_LOCUS1916</name>
</gene>
<dbReference type="EMBL" id="CAMXCT030000072">
    <property type="protein sequence ID" value="CAL4760720.1"/>
    <property type="molecule type" value="Genomic_DNA"/>
</dbReference>
<dbReference type="EMBL" id="CAMXCT020001468">
    <property type="protein sequence ID" value="CAL1143738.1"/>
    <property type="molecule type" value="Genomic_DNA"/>
</dbReference>
<dbReference type="EMBL" id="CAMXCT010000072">
    <property type="protein sequence ID" value="CAI3973408.1"/>
    <property type="molecule type" value="Genomic_DNA"/>
</dbReference>
<evidence type="ECO:0000313" key="3">
    <source>
        <dbReference type="EMBL" id="CAL4760720.1"/>
    </source>
</evidence>
<proteinExistence type="predicted"/>